<evidence type="ECO:0000256" key="1">
    <source>
        <dbReference type="SAM" id="MobiDB-lite"/>
    </source>
</evidence>
<feature type="region of interest" description="Disordered" evidence="1">
    <location>
        <begin position="48"/>
        <end position="97"/>
    </location>
</feature>
<protein>
    <recommendedName>
        <fullName evidence="4">Antitoxin</fullName>
    </recommendedName>
</protein>
<organism evidence="2 3">
    <name type="scientific">Streptosporangium album</name>
    <dbReference type="NCBI Taxonomy" id="47479"/>
    <lineage>
        <taxon>Bacteria</taxon>
        <taxon>Bacillati</taxon>
        <taxon>Actinomycetota</taxon>
        <taxon>Actinomycetes</taxon>
        <taxon>Streptosporangiales</taxon>
        <taxon>Streptosporangiaceae</taxon>
        <taxon>Streptosporangium</taxon>
    </lineage>
</organism>
<proteinExistence type="predicted"/>
<evidence type="ECO:0008006" key="4">
    <source>
        <dbReference type="Google" id="ProtNLM"/>
    </source>
</evidence>
<dbReference type="InterPro" id="IPR028037">
    <property type="entry name" value="Antitoxin_Rv0909/MT0933"/>
</dbReference>
<gene>
    <name evidence="2" type="ORF">FHR32_005046</name>
</gene>
<dbReference type="Proteomes" id="UP000534286">
    <property type="component" value="Unassembled WGS sequence"/>
</dbReference>
<reference evidence="2 3" key="1">
    <citation type="submission" date="2020-08" db="EMBL/GenBank/DDBJ databases">
        <title>Sequencing the genomes of 1000 actinobacteria strains.</title>
        <authorList>
            <person name="Klenk H.-P."/>
        </authorList>
    </citation>
    <scope>NUCLEOTIDE SEQUENCE [LARGE SCALE GENOMIC DNA]</scope>
    <source>
        <strain evidence="2 3">DSM 43023</strain>
    </source>
</reference>
<evidence type="ECO:0000313" key="2">
    <source>
        <dbReference type="EMBL" id="MBB4940669.1"/>
    </source>
</evidence>
<sequence length="97" mass="10350">MSIFDKVKSMLGEHSTKVEELANQGIDKAAQMAKEKTGGKYDQQIDSAADMARKQADTIDGQTDTYQEPDETTASQVPGETTPPEGTGETGTPPYPG</sequence>
<dbReference type="EMBL" id="JACHJU010000002">
    <property type="protein sequence ID" value="MBB4940669.1"/>
    <property type="molecule type" value="Genomic_DNA"/>
</dbReference>
<name>A0A7W7RYM6_9ACTN</name>
<dbReference type="RefSeq" id="WP_184756845.1">
    <property type="nucleotide sequence ID" value="NZ_BAABEK010000005.1"/>
</dbReference>
<feature type="compositionally biased region" description="Low complexity" evidence="1">
    <location>
        <begin position="78"/>
        <end position="97"/>
    </location>
</feature>
<keyword evidence="3" id="KW-1185">Reference proteome</keyword>
<feature type="compositionally biased region" description="Polar residues" evidence="1">
    <location>
        <begin position="60"/>
        <end position="76"/>
    </location>
</feature>
<evidence type="ECO:0000313" key="3">
    <source>
        <dbReference type="Proteomes" id="UP000534286"/>
    </source>
</evidence>
<accession>A0A7W7RYM6</accession>
<dbReference type="Pfam" id="PF14013">
    <property type="entry name" value="MT0933_antitox"/>
    <property type="match status" value="1"/>
</dbReference>
<dbReference type="AlphaFoldDB" id="A0A7W7RYM6"/>
<comment type="caution">
    <text evidence="2">The sequence shown here is derived from an EMBL/GenBank/DDBJ whole genome shotgun (WGS) entry which is preliminary data.</text>
</comment>